<accession>A0A081PEJ1</accession>
<reference evidence="2 3" key="1">
    <citation type="journal article" date="1992" name="Int. J. Syst. Bacteriol.">
        <title>Sphingobacterium antarcticus sp. nov. a Psychrotrophic Bacterium from the Soils of Schirmacher Oasis, Antarctica.</title>
        <authorList>
            <person name="Shivaji S."/>
            <person name="Ray M.K."/>
            <person name="Rao N.S."/>
            <person name="Saiserr L."/>
            <person name="Jagannadham M.V."/>
            <person name="Kumar G.S."/>
            <person name="Reddy G."/>
            <person name="Bhargava P.M."/>
        </authorList>
    </citation>
    <scope>NUCLEOTIDE SEQUENCE [LARGE SCALE GENOMIC DNA]</scope>
    <source>
        <strain evidence="2 3">4BY</strain>
    </source>
</reference>
<protein>
    <recommendedName>
        <fullName evidence="1">VOC domain-containing protein</fullName>
    </recommendedName>
</protein>
<evidence type="ECO:0000313" key="3">
    <source>
        <dbReference type="Proteomes" id="UP000028007"/>
    </source>
</evidence>
<dbReference type="OrthoDB" id="9795618at2"/>
<dbReference type="Gene3D" id="3.10.180.10">
    <property type="entry name" value="2,3-Dihydroxybiphenyl 1,2-Dioxygenase, domain 1"/>
    <property type="match status" value="1"/>
</dbReference>
<evidence type="ECO:0000259" key="1">
    <source>
        <dbReference type="PROSITE" id="PS51819"/>
    </source>
</evidence>
<dbReference type="SUPFAM" id="SSF54593">
    <property type="entry name" value="Glyoxalase/Bleomycin resistance protein/Dihydroxybiphenyl dioxygenase"/>
    <property type="match status" value="1"/>
</dbReference>
<dbReference type="InterPro" id="IPR004360">
    <property type="entry name" value="Glyas_Fos-R_dOase_dom"/>
</dbReference>
<proteinExistence type="predicted"/>
<evidence type="ECO:0000313" key="2">
    <source>
        <dbReference type="EMBL" id="KEQ29114.1"/>
    </source>
</evidence>
<dbReference type="RefSeq" id="WP_037442717.1">
    <property type="nucleotide sequence ID" value="NZ_JNFF01000083.1"/>
</dbReference>
<dbReference type="EMBL" id="JNFF01000083">
    <property type="protein sequence ID" value="KEQ29114.1"/>
    <property type="molecule type" value="Genomic_DNA"/>
</dbReference>
<gene>
    <name evidence="2" type="ORF">N180_09715</name>
</gene>
<sequence>MTSAAKNTIIGLHHIAIRAIDFENTLSFYTSLGFTTSHSWSLPEFNLKRAAMLRSPDGHGFIELYDANADIPAQGRKHTENEEFVQTALLHICLTVTDADQAFEQALAAGAIPCLATMELQLGTDGMWVRNSLVYSPNGEVIEFLERADFH</sequence>
<dbReference type="Proteomes" id="UP000028007">
    <property type="component" value="Unassembled WGS sequence"/>
</dbReference>
<organism evidence="2 3">
    <name type="scientific">Pedobacter antarcticus 4BY</name>
    <dbReference type="NCBI Taxonomy" id="1358423"/>
    <lineage>
        <taxon>Bacteria</taxon>
        <taxon>Pseudomonadati</taxon>
        <taxon>Bacteroidota</taxon>
        <taxon>Sphingobacteriia</taxon>
        <taxon>Sphingobacteriales</taxon>
        <taxon>Sphingobacteriaceae</taxon>
        <taxon>Pedobacter</taxon>
    </lineage>
</organism>
<keyword evidence="3" id="KW-1185">Reference proteome</keyword>
<dbReference type="Pfam" id="PF00903">
    <property type="entry name" value="Glyoxalase"/>
    <property type="match status" value="1"/>
</dbReference>
<comment type="caution">
    <text evidence="2">The sequence shown here is derived from an EMBL/GenBank/DDBJ whole genome shotgun (WGS) entry which is preliminary data.</text>
</comment>
<dbReference type="InterPro" id="IPR029068">
    <property type="entry name" value="Glyas_Bleomycin-R_OHBP_Dase"/>
</dbReference>
<feature type="domain" description="VOC" evidence="1">
    <location>
        <begin position="11"/>
        <end position="147"/>
    </location>
</feature>
<dbReference type="PROSITE" id="PS51819">
    <property type="entry name" value="VOC"/>
    <property type="match status" value="1"/>
</dbReference>
<name>A0A081PEJ1_9SPHI</name>
<dbReference type="AlphaFoldDB" id="A0A081PEJ1"/>
<dbReference type="eggNOG" id="COG0346">
    <property type="taxonomic scope" value="Bacteria"/>
</dbReference>
<dbReference type="InterPro" id="IPR037523">
    <property type="entry name" value="VOC_core"/>
</dbReference>